<evidence type="ECO:0000259" key="1">
    <source>
        <dbReference type="Pfam" id="PF10547"/>
    </source>
</evidence>
<feature type="domain" description="Antirepressor protein ant N-terminal" evidence="1">
    <location>
        <begin position="11"/>
        <end position="124"/>
    </location>
</feature>
<accession>A0ABR5B144</accession>
<dbReference type="Pfam" id="PF10547">
    <property type="entry name" value="P22_AR_N"/>
    <property type="match status" value="1"/>
</dbReference>
<protein>
    <submittedName>
        <fullName evidence="3">Antirepressor protein ant</fullName>
    </submittedName>
</protein>
<feature type="domain" description="ORF6C" evidence="2">
    <location>
        <begin position="151"/>
        <end position="245"/>
    </location>
</feature>
<dbReference type="Proteomes" id="UP000031982">
    <property type="component" value="Unassembled WGS sequence"/>
</dbReference>
<dbReference type="EMBL" id="JXLP01000001">
    <property type="protein sequence ID" value="KIL80698.1"/>
    <property type="molecule type" value="Genomic_DNA"/>
</dbReference>
<sequence>MNQLQLVEQKTVRFDGDEIVVVKANNEKIYAAVKWVCQGMQLTEGQYQNQTRKLSDDPVLVQGIAKMQLPTNSGVQDVLCIDLEFMPLWLAKINAGIISDEVIRNKVVSYQLKAKDVLTKAFMPSENVVPMSKDQALVTVLRTTADLVEDTQAIKEEQHEIRKLVTQIDQKVEEQITLTSGEQRRLQKAVASKVYELCDDPAERPSLFREIYREIKDRFAVASYKDVKQRELQSAIRYVENWIPRRVS</sequence>
<evidence type="ECO:0000259" key="2">
    <source>
        <dbReference type="Pfam" id="PF10552"/>
    </source>
</evidence>
<comment type="caution">
    <text evidence="3">The sequence shown here is derived from an EMBL/GenBank/DDBJ whole genome shotgun (WGS) entry which is preliminary data.</text>
</comment>
<organism evidence="3 4">
    <name type="scientific">Bacillus badius</name>
    <dbReference type="NCBI Taxonomy" id="1455"/>
    <lineage>
        <taxon>Bacteria</taxon>
        <taxon>Bacillati</taxon>
        <taxon>Bacillota</taxon>
        <taxon>Bacilli</taxon>
        <taxon>Bacillales</taxon>
        <taxon>Bacillaceae</taxon>
        <taxon>Pseudobacillus</taxon>
    </lineage>
</organism>
<reference evidence="3 4" key="1">
    <citation type="submission" date="2015-01" db="EMBL/GenBank/DDBJ databases">
        <title>Genome Assembly of Bacillus badius MTCC 1458.</title>
        <authorList>
            <person name="Verma A."/>
            <person name="Khatri I."/>
            <person name="Mual P."/>
            <person name="Subramanian S."/>
            <person name="Krishnamurthi S."/>
        </authorList>
    </citation>
    <scope>NUCLEOTIDE SEQUENCE [LARGE SCALE GENOMIC DNA]</scope>
    <source>
        <strain evidence="3 4">MTCC 1458</strain>
    </source>
</reference>
<dbReference type="RefSeq" id="WP_052477226.1">
    <property type="nucleotide sequence ID" value="NZ_JARTHD010000006.1"/>
</dbReference>
<gene>
    <name evidence="3" type="ORF">SD77_0546</name>
</gene>
<keyword evidence="4" id="KW-1185">Reference proteome</keyword>
<dbReference type="InterPro" id="IPR018878">
    <property type="entry name" value="ORF6C_dom"/>
</dbReference>
<dbReference type="Pfam" id="PF10552">
    <property type="entry name" value="ORF6C"/>
    <property type="match status" value="1"/>
</dbReference>
<evidence type="ECO:0000313" key="4">
    <source>
        <dbReference type="Proteomes" id="UP000031982"/>
    </source>
</evidence>
<proteinExistence type="predicted"/>
<evidence type="ECO:0000313" key="3">
    <source>
        <dbReference type="EMBL" id="KIL80698.1"/>
    </source>
</evidence>
<dbReference type="InterPro" id="IPR018875">
    <property type="entry name" value="Antirepressor_Ant_N"/>
</dbReference>
<name>A0ABR5B144_BACBA</name>